<accession>A0A5J4QSV7</accession>
<dbReference type="EMBL" id="SNRY01002674">
    <property type="protein sequence ID" value="KAA6323991.1"/>
    <property type="molecule type" value="Genomic_DNA"/>
</dbReference>
<name>A0A5J4QSV7_9ZZZZ</name>
<evidence type="ECO:0000313" key="1">
    <source>
        <dbReference type="EMBL" id="KAA6323991.1"/>
    </source>
</evidence>
<protein>
    <submittedName>
        <fullName evidence="1">Uncharacterized protein</fullName>
    </submittedName>
</protein>
<sequence>MNNETQTVITDKDPHVSKEIARSRTGENESYSISTENEFIANLSLKDIIFIEECLSLFIKEEKEKRVITFNEKESES</sequence>
<dbReference type="AlphaFoldDB" id="A0A5J4QSV7"/>
<comment type="caution">
    <text evidence="1">The sequence shown here is derived from an EMBL/GenBank/DDBJ whole genome shotgun (WGS) entry which is preliminary data.</text>
</comment>
<organism evidence="1">
    <name type="scientific">termite gut metagenome</name>
    <dbReference type="NCBI Taxonomy" id="433724"/>
    <lineage>
        <taxon>unclassified sequences</taxon>
        <taxon>metagenomes</taxon>
        <taxon>organismal metagenomes</taxon>
    </lineage>
</organism>
<reference evidence="1" key="1">
    <citation type="submission" date="2019-03" db="EMBL/GenBank/DDBJ databases">
        <title>Single cell metagenomics reveals metabolic interactions within the superorganism composed of flagellate Streblomastix strix and complex community of Bacteroidetes bacteria on its surface.</title>
        <authorList>
            <person name="Treitli S.C."/>
            <person name="Kolisko M."/>
            <person name="Husnik F."/>
            <person name="Keeling P."/>
            <person name="Hampl V."/>
        </authorList>
    </citation>
    <scope>NUCLEOTIDE SEQUENCE</scope>
    <source>
        <strain evidence="1">STM</strain>
    </source>
</reference>
<proteinExistence type="predicted"/>
<gene>
    <name evidence="1" type="ORF">EZS27_026629</name>
</gene>